<dbReference type="Proteomes" id="UP000242146">
    <property type="component" value="Unassembled WGS sequence"/>
</dbReference>
<feature type="compositionally biased region" description="Basic residues" evidence="1">
    <location>
        <begin position="73"/>
        <end position="86"/>
    </location>
</feature>
<gene>
    <name evidence="2" type="ORF">DM01DRAFT_1333465</name>
</gene>
<evidence type="ECO:0000313" key="3">
    <source>
        <dbReference type="Proteomes" id="UP000242146"/>
    </source>
</evidence>
<evidence type="ECO:0000256" key="1">
    <source>
        <dbReference type="SAM" id="MobiDB-lite"/>
    </source>
</evidence>
<dbReference type="STRING" id="101127.A0A1X2GQ24"/>
<accession>A0A1X2GQ24</accession>
<protein>
    <recommendedName>
        <fullName evidence="4">Copper-fist domain-containing protein</fullName>
    </recommendedName>
</protein>
<dbReference type="OrthoDB" id="5600085at2759"/>
<keyword evidence="3" id="KW-1185">Reference proteome</keyword>
<dbReference type="AlphaFoldDB" id="A0A1X2GQ24"/>
<evidence type="ECO:0000313" key="2">
    <source>
        <dbReference type="EMBL" id="ORX58849.1"/>
    </source>
</evidence>
<sequence length="337" mass="36100">MEESIVPETKEMCTCTDANHDHSKASNSYSWAVITQPQENSLFPDPVSDDPVNLGLIFHKSNTQRFLEGQPRPPRKKSTSRKRPASPHHLATVQQPSSTGSGSTSLSSTPSSSSYLAINDKANDETLMSLLDLPSSTPLTVNNEQEADLAAILNNVLRPTDTKMEVDIDFVPAPNPMYEASVIDNLASAVDPPAVTPTGFAQDAMMMPIYPTSSPVQPPQHAQHGCSGNSLDNSMCPNGQLNMAESVIITIAPLSATTNHPMQEQMRTRIVTCYCGASCTCPGCLVHPGDFRVGDQYMDPFSGFPTSSACPSSTASSIYSASDDEDVHVLAPPPSLF</sequence>
<organism evidence="2 3">
    <name type="scientific">Hesseltinella vesiculosa</name>
    <dbReference type="NCBI Taxonomy" id="101127"/>
    <lineage>
        <taxon>Eukaryota</taxon>
        <taxon>Fungi</taxon>
        <taxon>Fungi incertae sedis</taxon>
        <taxon>Mucoromycota</taxon>
        <taxon>Mucoromycotina</taxon>
        <taxon>Mucoromycetes</taxon>
        <taxon>Mucorales</taxon>
        <taxon>Cunninghamellaceae</taxon>
        <taxon>Hesseltinella</taxon>
    </lineage>
</organism>
<dbReference type="EMBL" id="MCGT01000006">
    <property type="protein sequence ID" value="ORX58849.1"/>
    <property type="molecule type" value="Genomic_DNA"/>
</dbReference>
<feature type="region of interest" description="Disordered" evidence="1">
    <location>
        <begin position="63"/>
        <end position="113"/>
    </location>
</feature>
<evidence type="ECO:0008006" key="4">
    <source>
        <dbReference type="Google" id="ProtNLM"/>
    </source>
</evidence>
<comment type="caution">
    <text evidence="2">The sequence shown here is derived from an EMBL/GenBank/DDBJ whole genome shotgun (WGS) entry which is preliminary data.</text>
</comment>
<name>A0A1X2GQ24_9FUNG</name>
<proteinExistence type="predicted"/>
<reference evidence="2 3" key="1">
    <citation type="submission" date="2016-07" db="EMBL/GenBank/DDBJ databases">
        <title>Pervasive Adenine N6-methylation of Active Genes in Fungi.</title>
        <authorList>
            <consortium name="DOE Joint Genome Institute"/>
            <person name="Mondo S.J."/>
            <person name="Dannebaum R.O."/>
            <person name="Kuo R.C."/>
            <person name="Labutti K."/>
            <person name="Haridas S."/>
            <person name="Kuo A."/>
            <person name="Salamov A."/>
            <person name="Ahrendt S.R."/>
            <person name="Lipzen A."/>
            <person name="Sullivan W."/>
            <person name="Andreopoulos W.B."/>
            <person name="Clum A."/>
            <person name="Lindquist E."/>
            <person name="Daum C."/>
            <person name="Ramamoorthy G.K."/>
            <person name="Gryganskyi A."/>
            <person name="Culley D."/>
            <person name="Magnuson J.K."/>
            <person name="James T.Y."/>
            <person name="O'Malley M.A."/>
            <person name="Stajich J.E."/>
            <person name="Spatafora J.W."/>
            <person name="Visel A."/>
            <person name="Grigoriev I.V."/>
        </authorList>
    </citation>
    <scope>NUCLEOTIDE SEQUENCE [LARGE SCALE GENOMIC DNA]</scope>
    <source>
        <strain evidence="2 3">NRRL 3301</strain>
    </source>
</reference>
<feature type="compositionally biased region" description="Low complexity" evidence="1">
    <location>
        <begin position="96"/>
        <end position="113"/>
    </location>
</feature>